<keyword evidence="3" id="KW-1185">Reference proteome</keyword>
<feature type="compositionally biased region" description="Basic and acidic residues" evidence="1">
    <location>
        <begin position="46"/>
        <end position="66"/>
    </location>
</feature>
<dbReference type="Proteomes" id="UP001359485">
    <property type="component" value="Unassembled WGS sequence"/>
</dbReference>
<evidence type="ECO:0000313" key="3">
    <source>
        <dbReference type="Proteomes" id="UP001359485"/>
    </source>
</evidence>
<proteinExistence type="predicted"/>
<name>A0ABR1AJ01_POLSC</name>
<comment type="caution">
    <text evidence="2">The sequence shown here is derived from an EMBL/GenBank/DDBJ whole genome shotgun (WGS) entry which is preliminary data.</text>
</comment>
<protein>
    <submittedName>
        <fullName evidence="2">Uncharacterized protein</fullName>
    </submittedName>
</protein>
<gene>
    <name evidence="2" type="ORF">RUM44_006729</name>
</gene>
<dbReference type="EMBL" id="JAWJWF010000048">
    <property type="protein sequence ID" value="KAK6620328.1"/>
    <property type="molecule type" value="Genomic_DNA"/>
</dbReference>
<sequence>MTRRRTGEGKKKDLPHSRSSSSQSGITRKEEEGTSGVGVGVGGVDAEEKKQRNSSERPLERARRETDDDAMAGVGG</sequence>
<evidence type="ECO:0000256" key="1">
    <source>
        <dbReference type="SAM" id="MobiDB-lite"/>
    </source>
</evidence>
<evidence type="ECO:0000313" key="2">
    <source>
        <dbReference type="EMBL" id="KAK6620328.1"/>
    </source>
</evidence>
<feature type="region of interest" description="Disordered" evidence="1">
    <location>
        <begin position="1"/>
        <end position="76"/>
    </location>
</feature>
<organism evidence="2 3">
    <name type="scientific">Polyplax serrata</name>
    <name type="common">Common mouse louse</name>
    <dbReference type="NCBI Taxonomy" id="468196"/>
    <lineage>
        <taxon>Eukaryota</taxon>
        <taxon>Metazoa</taxon>
        <taxon>Ecdysozoa</taxon>
        <taxon>Arthropoda</taxon>
        <taxon>Hexapoda</taxon>
        <taxon>Insecta</taxon>
        <taxon>Pterygota</taxon>
        <taxon>Neoptera</taxon>
        <taxon>Paraneoptera</taxon>
        <taxon>Psocodea</taxon>
        <taxon>Troctomorpha</taxon>
        <taxon>Phthiraptera</taxon>
        <taxon>Anoplura</taxon>
        <taxon>Polyplacidae</taxon>
        <taxon>Polyplax</taxon>
    </lineage>
</organism>
<reference evidence="2 3" key="1">
    <citation type="submission" date="2023-09" db="EMBL/GenBank/DDBJ databases">
        <title>Genomes of two closely related lineages of the louse Polyplax serrata with different host specificities.</title>
        <authorList>
            <person name="Martinu J."/>
            <person name="Tarabai H."/>
            <person name="Stefka J."/>
            <person name="Hypsa V."/>
        </authorList>
    </citation>
    <scope>NUCLEOTIDE SEQUENCE [LARGE SCALE GENOMIC DNA]</scope>
    <source>
        <strain evidence="2">98ZLc_SE</strain>
    </source>
</reference>
<feature type="compositionally biased region" description="Basic and acidic residues" evidence="1">
    <location>
        <begin position="1"/>
        <end position="16"/>
    </location>
</feature>
<accession>A0ABR1AJ01</accession>